<dbReference type="CDD" id="cd02440">
    <property type="entry name" value="AdoMet_MTases"/>
    <property type="match status" value="1"/>
</dbReference>
<evidence type="ECO:0000313" key="3">
    <source>
        <dbReference type="Proteomes" id="UP000245488"/>
    </source>
</evidence>
<proteinExistence type="predicted"/>
<keyword evidence="2" id="KW-0808">Transferase</keyword>
<keyword evidence="2" id="KW-0614">Plasmid</keyword>
<dbReference type="EMBL" id="NXNG01000002">
    <property type="protein sequence ID" value="PWT25861.1"/>
    <property type="molecule type" value="Genomic_DNA"/>
</dbReference>
<dbReference type="Pfam" id="PF13649">
    <property type="entry name" value="Methyltransf_25"/>
    <property type="match status" value="1"/>
</dbReference>
<geneLocation type="plasmid" evidence="3">
    <name>pinbov266</name>
</geneLocation>
<evidence type="ECO:0000313" key="2">
    <source>
        <dbReference type="EMBL" id="PWT25861.1"/>
    </source>
</evidence>
<name>A0A317FYB0_BUTFI</name>
<dbReference type="SUPFAM" id="SSF53335">
    <property type="entry name" value="S-adenosyl-L-methionine-dependent methyltransferases"/>
    <property type="match status" value="1"/>
</dbReference>
<dbReference type="GO" id="GO:0032259">
    <property type="term" value="P:methylation"/>
    <property type="evidence" value="ECO:0007669"/>
    <property type="project" value="UniProtKB-KW"/>
</dbReference>
<evidence type="ECO:0000259" key="1">
    <source>
        <dbReference type="Pfam" id="PF13649"/>
    </source>
</evidence>
<dbReference type="GO" id="GO:0008168">
    <property type="term" value="F:methyltransferase activity"/>
    <property type="evidence" value="ECO:0007669"/>
    <property type="project" value="UniProtKB-KW"/>
</dbReference>
<dbReference type="AlphaFoldDB" id="A0A317FYB0"/>
<sequence length="275" mass="31341">MHIVGEDLNMLIRKIPSGHIIRDLRNTLIPSGEVGEYIKSMNSRIEKIRDSERKSHTSIYSSETLYSSDSWLKKPIKTVQELVPHFKGYNNLRVLDLGCGVGRNSIFIADKFAENGCRIDCVDILDIAIDKLQVNSDELGVSDCIHVFVDTIEHYPIIIGTYDLIIAVSALEHVESKEIFLNKLREIRDGIKTDGIVCLVINSDVREKNKETLEDLEPQFEVNLSTKELQSLIDDVFSEWKTIKRTVSYQEYDIPRDDVTSHLTTNVVTYVGQKL</sequence>
<keyword evidence="2" id="KW-0489">Methyltransferase</keyword>
<dbReference type="InterPro" id="IPR041698">
    <property type="entry name" value="Methyltransf_25"/>
</dbReference>
<dbReference type="Proteomes" id="UP000245488">
    <property type="component" value="Plasmid pINBov266"/>
</dbReference>
<accession>A0A317FYB0</accession>
<gene>
    <name evidence="2" type="ORF">CPT75_00300</name>
</gene>
<dbReference type="Gene3D" id="3.40.50.150">
    <property type="entry name" value="Vaccinia Virus protein VP39"/>
    <property type="match status" value="1"/>
</dbReference>
<keyword evidence="3" id="KW-1185">Reference proteome</keyword>
<organism evidence="2 3">
    <name type="scientific">Butyrivibrio fibrisolvens</name>
    <dbReference type="NCBI Taxonomy" id="831"/>
    <lineage>
        <taxon>Bacteria</taxon>
        <taxon>Bacillati</taxon>
        <taxon>Bacillota</taxon>
        <taxon>Clostridia</taxon>
        <taxon>Lachnospirales</taxon>
        <taxon>Lachnospiraceae</taxon>
        <taxon>Butyrivibrio</taxon>
    </lineage>
</organism>
<comment type="caution">
    <text evidence="2">The sequence shown here is derived from an EMBL/GenBank/DDBJ whole genome shotgun (WGS) entry which is preliminary data.</text>
</comment>
<protein>
    <submittedName>
        <fullName evidence="2">SAM-dependent methyltransferase</fullName>
    </submittedName>
</protein>
<dbReference type="InterPro" id="IPR029063">
    <property type="entry name" value="SAM-dependent_MTases_sf"/>
</dbReference>
<feature type="domain" description="Methyltransferase" evidence="1">
    <location>
        <begin position="94"/>
        <end position="192"/>
    </location>
</feature>
<reference evidence="2 3" key="1">
    <citation type="submission" date="2017-09" db="EMBL/GenBank/DDBJ databases">
        <title>High-quality draft genome sequence of Butyrivibrio fibrisolvens INBov1, isolated from cow rumen.</title>
        <authorList>
            <person name="Rodriguez Hernaez J."/>
            <person name="Rivarola M."/>
            <person name="Paniego N."/>
            <person name="Cravero S."/>
            <person name="Ceron Cucchi M."/>
            <person name="Martinez M.C."/>
        </authorList>
    </citation>
    <scope>NUCLEOTIDE SEQUENCE [LARGE SCALE GENOMIC DNA]</scope>
    <source>
        <strain evidence="2 3">INBov1</strain>
        <plasmid evidence="3">pinbov266</plasmid>
    </source>
</reference>